<proteinExistence type="inferred from homology"/>
<evidence type="ECO:0000256" key="2">
    <source>
        <dbReference type="ARBA" id="ARBA00007367"/>
    </source>
</evidence>
<dbReference type="GO" id="GO:0015386">
    <property type="term" value="F:potassium:proton antiporter activity"/>
    <property type="evidence" value="ECO:0007669"/>
    <property type="project" value="TreeGrafter"/>
</dbReference>
<keyword evidence="7 13" id="KW-1133">Transmembrane helix</keyword>
<keyword evidence="10 13" id="KW-0472">Membrane</keyword>
<dbReference type="InterPro" id="IPR038770">
    <property type="entry name" value="Na+/solute_symporter_sf"/>
</dbReference>
<dbReference type="PANTHER" id="PTHR10110">
    <property type="entry name" value="SODIUM/HYDROGEN EXCHANGER"/>
    <property type="match status" value="1"/>
</dbReference>
<dbReference type="GO" id="GO:0005886">
    <property type="term" value="C:plasma membrane"/>
    <property type="evidence" value="ECO:0007669"/>
    <property type="project" value="UniProtKB-SubCell"/>
</dbReference>
<feature type="transmembrane region" description="Helical" evidence="13">
    <location>
        <begin position="29"/>
        <end position="50"/>
    </location>
</feature>
<feature type="transmembrane region" description="Helical" evidence="13">
    <location>
        <begin position="82"/>
        <end position="106"/>
    </location>
</feature>
<evidence type="ECO:0000256" key="7">
    <source>
        <dbReference type="ARBA" id="ARBA00022989"/>
    </source>
</evidence>
<evidence type="ECO:0000256" key="6">
    <source>
        <dbReference type="ARBA" id="ARBA00022692"/>
    </source>
</evidence>
<feature type="transmembrane region" description="Helical" evidence="13">
    <location>
        <begin position="56"/>
        <end position="75"/>
    </location>
</feature>
<dbReference type="InterPro" id="IPR006153">
    <property type="entry name" value="Cation/H_exchanger_TM"/>
</dbReference>
<feature type="coiled-coil region" evidence="12">
    <location>
        <begin position="439"/>
        <end position="466"/>
    </location>
</feature>
<feature type="transmembrane region" description="Helical" evidence="13">
    <location>
        <begin position="181"/>
        <end position="207"/>
    </location>
</feature>
<name>S9QX53_CYSF2</name>
<keyword evidence="9" id="KW-0406">Ion transport</keyword>
<comment type="caution">
    <text evidence="15">The sequence shown here is derived from an EMBL/GenBank/DDBJ whole genome shotgun (WGS) entry which is preliminary data.</text>
</comment>
<feature type="transmembrane region" description="Helical" evidence="13">
    <location>
        <begin position="152"/>
        <end position="169"/>
    </location>
</feature>
<feature type="transmembrane region" description="Helical" evidence="13">
    <location>
        <begin position="236"/>
        <end position="256"/>
    </location>
</feature>
<feature type="transmembrane region" description="Helical" evidence="13">
    <location>
        <begin position="268"/>
        <end position="287"/>
    </location>
</feature>
<evidence type="ECO:0000256" key="1">
    <source>
        <dbReference type="ARBA" id="ARBA00004651"/>
    </source>
</evidence>
<dbReference type="AlphaFoldDB" id="S9QX53"/>
<keyword evidence="8" id="KW-0915">Sodium</keyword>
<feature type="transmembrane region" description="Helical" evidence="13">
    <location>
        <begin position="299"/>
        <end position="325"/>
    </location>
</feature>
<evidence type="ECO:0000256" key="3">
    <source>
        <dbReference type="ARBA" id="ARBA00022448"/>
    </source>
</evidence>
<evidence type="ECO:0000256" key="5">
    <source>
        <dbReference type="ARBA" id="ARBA00022475"/>
    </source>
</evidence>
<feature type="transmembrane region" description="Helical" evidence="13">
    <location>
        <begin position="6"/>
        <end position="22"/>
    </location>
</feature>
<evidence type="ECO:0000256" key="10">
    <source>
        <dbReference type="ARBA" id="ARBA00023136"/>
    </source>
</evidence>
<evidence type="ECO:0000256" key="11">
    <source>
        <dbReference type="ARBA" id="ARBA00023201"/>
    </source>
</evidence>
<comment type="similarity">
    <text evidence="2">Belongs to the monovalent cation:proton antiporter 1 (CPA1) transporter (TC 2.A.36) family.</text>
</comment>
<evidence type="ECO:0000256" key="9">
    <source>
        <dbReference type="ARBA" id="ARBA00023065"/>
    </source>
</evidence>
<dbReference type="GO" id="GO:0098719">
    <property type="term" value="P:sodium ion import across plasma membrane"/>
    <property type="evidence" value="ECO:0007669"/>
    <property type="project" value="TreeGrafter"/>
</dbReference>
<dbReference type="Gene3D" id="1.20.1530.20">
    <property type="match status" value="1"/>
</dbReference>
<dbReference type="GO" id="GO:0015385">
    <property type="term" value="F:sodium:proton antiporter activity"/>
    <property type="evidence" value="ECO:0007669"/>
    <property type="project" value="InterPro"/>
</dbReference>
<dbReference type="RefSeq" id="WP_002622057.1">
    <property type="nucleotide sequence ID" value="NZ_ANAH02000010.1"/>
</dbReference>
<feature type="transmembrane region" description="Helical" evidence="13">
    <location>
        <begin position="368"/>
        <end position="389"/>
    </location>
</feature>
<evidence type="ECO:0000256" key="8">
    <source>
        <dbReference type="ARBA" id="ARBA00023053"/>
    </source>
</evidence>
<feature type="transmembrane region" description="Helical" evidence="13">
    <location>
        <begin position="112"/>
        <end position="132"/>
    </location>
</feature>
<organism evidence="15 16">
    <name type="scientific">Cystobacter fuscus (strain ATCC 25194 / DSM 2262 / NBRC 100088 / M29)</name>
    <dbReference type="NCBI Taxonomy" id="1242864"/>
    <lineage>
        <taxon>Bacteria</taxon>
        <taxon>Pseudomonadati</taxon>
        <taxon>Myxococcota</taxon>
        <taxon>Myxococcia</taxon>
        <taxon>Myxococcales</taxon>
        <taxon>Cystobacterineae</taxon>
        <taxon>Archangiaceae</taxon>
        <taxon>Cystobacter</taxon>
    </lineage>
</organism>
<gene>
    <name evidence="15" type="ORF">D187_001036</name>
</gene>
<keyword evidence="5" id="KW-1003">Cell membrane</keyword>
<dbReference type="GO" id="GO:0051453">
    <property type="term" value="P:regulation of intracellular pH"/>
    <property type="evidence" value="ECO:0007669"/>
    <property type="project" value="TreeGrafter"/>
</dbReference>
<dbReference type="Pfam" id="PF00999">
    <property type="entry name" value="Na_H_Exchanger"/>
    <property type="match status" value="1"/>
</dbReference>
<protein>
    <recommendedName>
        <fullName evidence="14">Cation/H+ exchanger transmembrane domain-containing protein</fullName>
    </recommendedName>
</protein>
<evidence type="ECO:0000256" key="4">
    <source>
        <dbReference type="ARBA" id="ARBA00022449"/>
    </source>
</evidence>
<feature type="transmembrane region" description="Helical" evidence="13">
    <location>
        <begin position="214"/>
        <end position="230"/>
    </location>
</feature>
<dbReference type="PANTHER" id="PTHR10110:SF195">
    <property type="entry name" value="NA(+)_H(+) ANTIPORTER NHAS2"/>
    <property type="match status" value="1"/>
</dbReference>
<evidence type="ECO:0000313" key="16">
    <source>
        <dbReference type="Proteomes" id="UP000011682"/>
    </source>
</evidence>
<evidence type="ECO:0000313" key="15">
    <source>
        <dbReference type="EMBL" id="EPX61253.1"/>
    </source>
</evidence>
<keyword evidence="11" id="KW-0739">Sodium transport</keyword>
<comment type="subcellular location">
    <subcellularLocation>
        <location evidence="1">Cell membrane</location>
        <topology evidence="1">Multi-pass membrane protein</topology>
    </subcellularLocation>
</comment>
<dbReference type="Proteomes" id="UP000011682">
    <property type="component" value="Unassembled WGS sequence"/>
</dbReference>
<evidence type="ECO:0000259" key="14">
    <source>
        <dbReference type="Pfam" id="PF00999"/>
    </source>
</evidence>
<keyword evidence="6 13" id="KW-0812">Transmembrane</keyword>
<reference evidence="15" key="1">
    <citation type="submission" date="2013-05" db="EMBL/GenBank/DDBJ databases">
        <title>Genome assembly of Cystobacter fuscus DSM 2262.</title>
        <authorList>
            <person name="Sharma G."/>
            <person name="Khatri I."/>
            <person name="Kaur C."/>
            <person name="Mayilraj S."/>
            <person name="Subramanian S."/>
        </authorList>
    </citation>
    <scope>NUCLEOTIDE SEQUENCE [LARGE SCALE GENOMIC DNA]</scope>
    <source>
        <strain evidence="15">DSM 2262</strain>
    </source>
</reference>
<feature type="domain" description="Cation/H+ exchanger transmembrane" evidence="14">
    <location>
        <begin position="15"/>
        <end position="390"/>
    </location>
</feature>
<keyword evidence="3" id="KW-0813">Transport</keyword>
<dbReference type="InterPro" id="IPR018422">
    <property type="entry name" value="Cation/H_exchanger_CPA1"/>
</dbReference>
<feature type="transmembrane region" description="Helical" evidence="13">
    <location>
        <begin position="337"/>
        <end position="356"/>
    </location>
</feature>
<evidence type="ECO:0000256" key="13">
    <source>
        <dbReference type="SAM" id="Phobius"/>
    </source>
</evidence>
<evidence type="ECO:0000256" key="12">
    <source>
        <dbReference type="SAM" id="Coils"/>
    </source>
</evidence>
<keyword evidence="16" id="KW-1185">Reference proteome</keyword>
<dbReference type="eggNOG" id="COG0025">
    <property type="taxonomic scope" value="Bacteria"/>
</dbReference>
<accession>S9QX53</accession>
<sequence>MHFEMPLLIGLMVAASTLAIAAKRVRIPYSVALVVGGLFISVAGLLPGIPPLNPEFVFLVCLPLLLFEGGITADVANVRANLVPIATLASLGMVLAITATGTALHYALGLNWGPALLLGAMLSVTDTVSILYAFRRVAVPRRLSGIMQGESLFNDGTALVAYAAIAGVVTRGETSFSLPLLSAQVVFATIGGIAIGLTLGAGAGFIIRRTRDPLAEIMVTTALALSAYTIGEQVHLSGAIAAVTAGLMTGITLRRHVAPQSQVAIHTFWEYVTFGVNTFLFLSVGLATKPGALVRHLPLTLLAVACVFAGRAVAIYGPFLLLRWLRPSACVPVRWQHVFIFGNIKGALSIGLAIGLPEGTPAREELVSIAFGVTFLSLVVQGLTLTGFLRRLGLIREDPVAQAVSEQQARLIASRAARQELEQLHDQGLIPRAAYEHLRSDYQVGIASAERELRRLSEQHLAQAARLVLTTRRHLVDAERTALLSARLAGLIPEATAEAQLARLDARTLELEHVLSDVPDEPQGSGRKTT</sequence>
<keyword evidence="12" id="KW-0175">Coiled coil</keyword>
<keyword evidence="4" id="KW-0050">Antiport</keyword>
<dbReference type="EMBL" id="ANAH02000010">
    <property type="protein sequence ID" value="EPX61253.1"/>
    <property type="molecule type" value="Genomic_DNA"/>
</dbReference>